<dbReference type="RefSeq" id="WP_139636427.1">
    <property type="nucleotide sequence ID" value="NZ_VDLX02000022.1"/>
</dbReference>
<reference evidence="1 2" key="1">
    <citation type="submission" date="2019-10" db="EMBL/GenBank/DDBJ databases">
        <title>Nonomuraea sp. nov., isolated from Phyllanthus amarus.</title>
        <authorList>
            <person name="Klykleung N."/>
            <person name="Tanasupawat S."/>
        </authorList>
    </citation>
    <scope>NUCLEOTIDE SEQUENCE [LARGE SCALE GENOMIC DNA]</scope>
    <source>
        <strain evidence="1 2">PA1-10</strain>
    </source>
</reference>
<dbReference type="OrthoDB" id="3527206at2"/>
<gene>
    <name evidence="1" type="ORF">FH608_042235</name>
</gene>
<sequence length="331" mass="35063">MTPRRDGWKPILALMILAPLLAEVFSGSMPATAFLQPQTFFPFVIVIYGLPVLVLREVAVRRRYGLLGLCLLGFVYGLYNEGLFSETLYYPLDPANEAYADYGLVAGLRVPWASYILPWHGLFSMLTPVLVVELLFPRWAGRPWLPASATWILGIVTAGLALARFLLEGEDRGAQDAATFAVHLAAVLAAAVILWVVAGRLPRTPATGSAAALSWRGVAAGAGTYAAVFLGTEILTSVVRAPWPLTVLYALLTVSATAWAAARRPTVARAGAVAFVLGCGLAQAVVVVLVVGVVTGDGFRAVSGAVAAVIYLAALTGVRVRYGHSTRTPMG</sequence>
<organism evidence="1 2">
    <name type="scientific">Nonomuraea phyllanthi</name>
    <dbReference type="NCBI Taxonomy" id="2219224"/>
    <lineage>
        <taxon>Bacteria</taxon>
        <taxon>Bacillati</taxon>
        <taxon>Actinomycetota</taxon>
        <taxon>Actinomycetes</taxon>
        <taxon>Streptosporangiales</taxon>
        <taxon>Streptosporangiaceae</taxon>
        <taxon>Nonomuraea</taxon>
    </lineage>
</organism>
<keyword evidence="2" id="KW-1185">Reference proteome</keyword>
<dbReference type="Proteomes" id="UP000312512">
    <property type="component" value="Unassembled WGS sequence"/>
</dbReference>
<protein>
    <submittedName>
        <fullName evidence="1">Uncharacterized protein</fullName>
    </submittedName>
</protein>
<accession>A0A5C4VHS8</accession>
<comment type="caution">
    <text evidence="1">The sequence shown here is derived from an EMBL/GenBank/DDBJ whole genome shotgun (WGS) entry which is preliminary data.</text>
</comment>
<name>A0A5C4VHS8_9ACTN</name>
<evidence type="ECO:0000313" key="1">
    <source>
        <dbReference type="EMBL" id="KAB8189077.1"/>
    </source>
</evidence>
<proteinExistence type="predicted"/>
<evidence type="ECO:0000313" key="2">
    <source>
        <dbReference type="Proteomes" id="UP000312512"/>
    </source>
</evidence>
<dbReference type="AlphaFoldDB" id="A0A5C4VHS8"/>
<dbReference type="EMBL" id="VDLX02000022">
    <property type="protein sequence ID" value="KAB8189077.1"/>
    <property type="molecule type" value="Genomic_DNA"/>
</dbReference>